<feature type="compositionally biased region" description="Basic and acidic residues" evidence="1">
    <location>
        <begin position="65"/>
        <end position="75"/>
    </location>
</feature>
<dbReference type="Proteomes" id="UP000784294">
    <property type="component" value="Unassembled WGS sequence"/>
</dbReference>
<comment type="caution">
    <text evidence="2">The sequence shown here is derived from an EMBL/GenBank/DDBJ whole genome shotgun (WGS) entry which is preliminary data.</text>
</comment>
<accession>A0A3S5CP25</accession>
<organism evidence="2 3">
    <name type="scientific">Protopolystoma xenopodis</name>
    <dbReference type="NCBI Taxonomy" id="117903"/>
    <lineage>
        <taxon>Eukaryota</taxon>
        <taxon>Metazoa</taxon>
        <taxon>Spiralia</taxon>
        <taxon>Lophotrochozoa</taxon>
        <taxon>Platyhelminthes</taxon>
        <taxon>Monogenea</taxon>
        <taxon>Polyopisthocotylea</taxon>
        <taxon>Polystomatidea</taxon>
        <taxon>Polystomatidae</taxon>
        <taxon>Protopolystoma</taxon>
    </lineage>
</organism>
<proteinExistence type="predicted"/>
<evidence type="ECO:0000256" key="1">
    <source>
        <dbReference type="SAM" id="MobiDB-lite"/>
    </source>
</evidence>
<evidence type="ECO:0000313" key="3">
    <source>
        <dbReference type="Proteomes" id="UP000784294"/>
    </source>
</evidence>
<sequence length="171" mass="19415">MNHVQATVAWLHEVAASLPQRHAARWTDRLAEALALLLPRLLYWAPPRVSLEEARPRTSNRHKQPTREEDLRENEAIDGAENKCPAIDCAKRMDLERWELVKLISWQLLACLSGHEMGEEETKSATGTSQSIARLLEKCRQMLAFLGPSLCPIHSFLLNKETEGESVKKKV</sequence>
<dbReference type="AlphaFoldDB" id="A0A3S5CP25"/>
<feature type="region of interest" description="Disordered" evidence="1">
    <location>
        <begin position="53"/>
        <end position="77"/>
    </location>
</feature>
<dbReference type="EMBL" id="CAAALY010252826">
    <property type="protein sequence ID" value="VEL36657.1"/>
    <property type="molecule type" value="Genomic_DNA"/>
</dbReference>
<gene>
    <name evidence="2" type="ORF">PXEA_LOCUS30097</name>
</gene>
<keyword evidence="3" id="KW-1185">Reference proteome</keyword>
<reference evidence="2" key="1">
    <citation type="submission" date="2018-11" db="EMBL/GenBank/DDBJ databases">
        <authorList>
            <consortium name="Pathogen Informatics"/>
        </authorList>
    </citation>
    <scope>NUCLEOTIDE SEQUENCE</scope>
</reference>
<evidence type="ECO:0000313" key="2">
    <source>
        <dbReference type="EMBL" id="VEL36657.1"/>
    </source>
</evidence>
<name>A0A3S5CP25_9PLAT</name>
<protein>
    <submittedName>
        <fullName evidence="2">Uncharacterized protein</fullName>
    </submittedName>
</protein>